<feature type="region of interest" description="Disordered" evidence="1">
    <location>
        <begin position="337"/>
        <end position="363"/>
    </location>
</feature>
<evidence type="ECO:0000313" key="2">
    <source>
        <dbReference type="EMBL" id="OAQ24218.1"/>
    </source>
</evidence>
<protein>
    <submittedName>
        <fullName evidence="2">Uncharacterized protein</fullName>
    </submittedName>
</protein>
<feature type="compositionally biased region" description="Polar residues" evidence="1">
    <location>
        <begin position="231"/>
        <end position="242"/>
    </location>
</feature>
<gene>
    <name evidence="2" type="ORF">K457DRAFT_158901</name>
</gene>
<dbReference type="AlphaFoldDB" id="A0A197JGU3"/>
<feature type="non-terminal residue" evidence="2">
    <location>
        <position position="774"/>
    </location>
</feature>
<reference evidence="2 3" key="1">
    <citation type="submission" date="2016-05" db="EMBL/GenBank/DDBJ databases">
        <title>Genome sequencing reveals origins of a unique bacterial endosymbiosis in the earliest lineages of terrestrial Fungi.</title>
        <authorList>
            <consortium name="DOE Joint Genome Institute"/>
            <person name="Uehling J."/>
            <person name="Gryganskyi A."/>
            <person name="Hameed K."/>
            <person name="Tschaplinski T."/>
            <person name="Misztal P."/>
            <person name="Wu S."/>
            <person name="Desiro A."/>
            <person name="Vande Pol N."/>
            <person name="Du Z.-Y."/>
            <person name="Zienkiewicz A."/>
            <person name="Zienkiewicz K."/>
            <person name="Morin E."/>
            <person name="Tisserant E."/>
            <person name="Splivallo R."/>
            <person name="Hainaut M."/>
            <person name="Henrissat B."/>
            <person name="Ohm R."/>
            <person name="Kuo A."/>
            <person name="Yan J."/>
            <person name="Lipzen A."/>
            <person name="Nolan M."/>
            <person name="Labutti K."/>
            <person name="Barry K."/>
            <person name="Goldstein A."/>
            <person name="Labbe J."/>
            <person name="Schadt C."/>
            <person name="Tuskan G."/>
            <person name="Grigoriev I."/>
            <person name="Martin F."/>
            <person name="Vilgalys R."/>
            <person name="Bonito G."/>
        </authorList>
    </citation>
    <scope>NUCLEOTIDE SEQUENCE [LARGE SCALE GENOMIC DNA]</scope>
    <source>
        <strain evidence="2 3">AG-77</strain>
    </source>
</reference>
<sequence>MRVFIDQLQTRIEPVVAWMPSQIAFDACQQRFEDLMQRYDHWKQTRGTKSGSSQENIVRVRKPRSFNRYRTVESPILVSGLSPPQAEPVLQEHDTPTVSAQQDEGHPPLNRTRIPRNRVRFSFKERTRKKVHDPPPKMKQFTLKYYKERPTTTTNQSSDKKPKAKAEKGSTLTKKPPATKGKNALVRSMAWYHPTVTLETGTLAANTKRVFTPSSAPAPSKPATAMSASTLPTTAMPASSTPDLDRPDLQRLVVECLQEASRLSAGLKREAQRLVGQFVEAMSQKVDAAELRAITDLQSTAESMTEADRLRKLVDARRDAISDDERRILDHLCERIKPNEDNGENEGECEKKVSEDNSDIDDKDGTEQVRFLQSFIVFLYSGNYPGTRGKTAESLTNHIGVIPTVNTFINWLVDRRLYSPPRMRGEMDVQMPFTPSNLVRSVTGQLALELKKMYGNGTFELYKKTEIMKKKGTLGATVDTQIRHFLRLNKLTNNSRKIVPFTSSKQPFVTYSERELVSFFWKRRLLRERMEELAREDHTLITSATDLEAWISGKEPGYVIKQFICDVAPQGLTSRQRKKAGHRAAVRLLSLNEIRTHLDVVKDKNLDPSQYKERGYVLRGSIRTNGFRVQLIAFKLRELQDVRYRRLPENRLPCPLTSTVGGTDYYLKEIRNLLTSQKDIARPWPGMNIEDIRTLTLDAGQACVIGGFAHLPTELATKSNGKEPVKNNLPMEEVSVASQQPAVGAVVQDPTLPVTALESVTSTPMRSPRPVFFN</sequence>
<keyword evidence="3" id="KW-1185">Reference proteome</keyword>
<dbReference type="OrthoDB" id="2396933at2759"/>
<dbReference type="Proteomes" id="UP000078512">
    <property type="component" value="Unassembled WGS sequence"/>
</dbReference>
<feature type="compositionally biased region" description="Basic residues" evidence="1">
    <location>
        <begin position="113"/>
        <end position="131"/>
    </location>
</feature>
<feature type="region of interest" description="Disordered" evidence="1">
    <location>
        <begin position="212"/>
        <end position="244"/>
    </location>
</feature>
<evidence type="ECO:0000256" key="1">
    <source>
        <dbReference type="SAM" id="MobiDB-lite"/>
    </source>
</evidence>
<evidence type="ECO:0000313" key="3">
    <source>
        <dbReference type="Proteomes" id="UP000078512"/>
    </source>
</evidence>
<name>A0A197JGU3_9FUNG</name>
<feature type="compositionally biased region" description="Basic and acidic residues" evidence="1">
    <location>
        <begin position="158"/>
        <end position="168"/>
    </location>
</feature>
<organism evidence="2 3">
    <name type="scientific">Linnemannia elongata AG-77</name>
    <dbReference type="NCBI Taxonomy" id="1314771"/>
    <lineage>
        <taxon>Eukaryota</taxon>
        <taxon>Fungi</taxon>
        <taxon>Fungi incertae sedis</taxon>
        <taxon>Mucoromycota</taxon>
        <taxon>Mortierellomycotina</taxon>
        <taxon>Mortierellomycetes</taxon>
        <taxon>Mortierellales</taxon>
        <taxon>Mortierellaceae</taxon>
        <taxon>Linnemannia</taxon>
    </lineage>
</organism>
<accession>A0A197JGU3</accession>
<proteinExistence type="predicted"/>
<feature type="compositionally biased region" description="Low complexity" evidence="1">
    <location>
        <begin position="212"/>
        <end position="230"/>
    </location>
</feature>
<feature type="region of interest" description="Disordered" evidence="1">
    <location>
        <begin position="78"/>
        <end position="182"/>
    </location>
</feature>
<dbReference type="EMBL" id="KV442099">
    <property type="protein sequence ID" value="OAQ24218.1"/>
    <property type="molecule type" value="Genomic_DNA"/>
</dbReference>